<reference evidence="1 2" key="1">
    <citation type="submission" date="2019-02" db="EMBL/GenBank/DDBJ databases">
        <title>Deep-cultivation of Planctomycetes and their phenomic and genomic characterization uncovers novel biology.</title>
        <authorList>
            <person name="Wiegand S."/>
            <person name="Jogler M."/>
            <person name="Boedeker C."/>
            <person name="Pinto D."/>
            <person name="Vollmers J."/>
            <person name="Rivas-Marin E."/>
            <person name="Kohn T."/>
            <person name="Peeters S.H."/>
            <person name="Heuer A."/>
            <person name="Rast P."/>
            <person name="Oberbeckmann S."/>
            <person name="Bunk B."/>
            <person name="Jeske O."/>
            <person name="Meyerdierks A."/>
            <person name="Storesund J.E."/>
            <person name="Kallscheuer N."/>
            <person name="Luecker S."/>
            <person name="Lage O.M."/>
            <person name="Pohl T."/>
            <person name="Merkel B.J."/>
            <person name="Hornburger P."/>
            <person name="Mueller R.-W."/>
            <person name="Bruemmer F."/>
            <person name="Labrenz M."/>
            <person name="Spormann A.M."/>
            <person name="Op Den Camp H."/>
            <person name="Overmann J."/>
            <person name="Amann R."/>
            <person name="Jetten M.S.M."/>
            <person name="Mascher T."/>
            <person name="Medema M.H."/>
            <person name="Devos D.P."/>
            <person name="Kaster A.-K."/>
            <person name="Ovreas L."/>
            <person name="Rohde M."/>
            <person name="Galperin M.Y."/>
            <person name="Jogler C."/>
        </authorList>
    </citation>
    <scope>NUCLEOTIDE SEQUENCE [LARGE SCALE GENOMIC DNA]</scope>
    <source>
        <strain evidence="1 2">KOR34</strain>
    </source>
</reference>
<dbReference type="AlphaFoldDB" id="A0A5C5VCE4"/>
<gene>
    <name evidence="1" type="ORF">KOR34_05170</name>
</gene>
<keyword evidence="2" id="KW-1185">Reference proteome</keyword>
<dbReference type="EMBL" id="SIHJ01000001">
    <property type="protein sequence ID" value="TWT35623.1"/>
    <property type="molecule type" value="Genomic_DNA"/>
</dbReference>
<evidence type="ECO:0000313" key="2">
    <source>
        <dbReference type="Proteomes" id="UP000316714"/>
    </source>
</evidence>
<name>A0A5C5VCE4_9BACT</name>
<evidence type="ECO:0000313" key="1">
    <source>
        <dbReference type="EMBL" id="TWT35623.1"/>
    </source>
</evidence>
<comment type="caution">
    <text evidence="1">The sequence shown here is derived from an EMBL/GenBank/DDBJ whole genome shotgun (WGS) entry which is preliminary data.</text>
</comment>
<dbReference type="RefSeq" id="WP_197531078.1">
    <property type="nucleotide sequence ID" value="NZ_SIHJ01000001.1"/>
</dbReference>
<proteinExistence type="predicted"/>
<sequence length="50" mass="5607">MLELQQRVAALLLAILDRQDELPPDIVEAARDLEPDVAEAIARLRREAAE</sequence>
<dbReference type="Proteomes" id="UP000316714">
    <property type="component" value="Unassembled WGS sequence"/>
</dbReference>
<accession>A0A5C5VCE4</accession>
<organism evidence="1 2">
    <name type="scientific">Posidoniimonas corsicana</name>
    <dbReference type="NCBI Taxonomy" id="1938618"/>
    <lineage>
        <taxon>Bacteria</taxon>
        <taxon>Pseudomonadati</taxon>
        <taxon>Planctomycetota</taxon>
        <taxon>Planctomycetia</taxon>
        <taxon>Pirellulales</taxon>
        <taxon>Lacipirellulaceae</taxon>
        <taxon>Posidoniimonas</taxon>
    </lineage>
</organism>
<protein>
    <submittedName>
        <fullName evidence="1">Uncharacterized protein</fullName>
    </submittedName>
</protein>